<dbReference type="Proteomes" id="UP000663881">
    <property type="component" value="Unassembled WGS sequence"/>
</dbReference>
<evidence type="ECO:0000313" key="1">
    <source>
        <dbReference type="EMBL" id="CAF4184944.1"/>
    </source>
</evidence>
<feature type="non-terminal residue" evidence="1">
    <location>
        <position position="1"/>
    </location>
</feature>
<name>A0A820B0W5_9BILA</name>
<evidence type="ECO:0000313" key="2">
    <source>
        <dbReference type="Proteomes" id="UP000663881"/>
    </source>
</evidence>
<protein>
    <submittedName>
        <fullName evidence="1">Uncharacterized protein</fullName>
    </submittedName>
</protein>
<comment type="caution">
    <text evidence="1">The sequence shown here is derived from an EMBL/GenBank/DDBJ whole genome shotgun (WGS) entry which is preliminary data.</text>
</comment>
<gene>
    <name evidence="1" type="ORF">OKA104_LOCUS40096</name>
</gene>
<reference evidence="1" key="1">
    <citation type="submission" date="2021-02" db="EMBL/GenBank/DDBJ databases">
        <authorList>
            <person name="Nowell W R."/>
        </authorList>
    </citation>
    <scope>NUCLEOTIDE SEQUENCE</scope>
</reference>
<proteinExistence type="predicted"/>
<sequence length="83" mass="9541">IMSAPTGMGRSTAIHFHDVAARMEQELGNNNGHQLHNAYGYARQHQPTHAVAYASHMSNNDHVNRQDTRGFFELFWDNLFHKH</sequence>
<dbReference type="AlphaFoldDB" id="A0A820B0W5"/>
<accession>A0A820B0W5</accession>
<organism evidence="1 2">
    <name type="scientific">Adineta steineri</name>
    <dbReference type="NCBI Taxonomy" id="433720"/>
    <lineage>
        <taxon>Eukaryota</taxon>
        <taxon>Metazoa</taxon>
        <taxon>Spiralia</taxon>
        <taxon>Gnathifera</taxon>
        <taxon>Rotifera</taxon>
        <taxon>Eurotatoria</taxon>
        <taxon>Bdelloidea</taxon>
        <taxon>Adinetida</taxon>
        <taxon>Adinetidae</taxon>
        <taxon>Adineta</taxon>
    </lineage>
</organism>
<dbReference type="EMBL" id="CAJOAY010008350">
    <property type="protein sequence ID" value="CAF4184944.1"/>
    <property type="molecule type" value="Genomic_DNA"/>
</dbReference>